<dbReference type="PANTHER" id="PTHR43477:SF1">
    <property type="entry name" value="DIHYDROANTICAPSIN 7-DEHYDROGENASE"/>
    <property type="match status" value="1"/>
</dbReference>
<dbReference type="EMBL" id="MKCS01000001">
    <property type="protein sequence ID" value="OHX14067.1"/>
    <property type="molecule type" value="Genomic_DNA"/>
</dbReference>
<comment type="similarity">
    <text evidence="1">Belongs to the short-chain dehydrogenases/reductases (SDR) family.</text>
</comment>
<keyword evidence="2" id="KW-0560">Oxidoreductase</keyword>
<proteinExistence type="inferred from homology"/>
<dbReference type="Gene3D" id="3.40.50.720">
    <property type="entry name" value="NAD(P)-binding Rossmann-like Domain"/>
    <property type="match status" value="1"/>
</dbReference>
<dbReference type="STRING" id="1903179.BI347_11525"/>
<dbReference type="Pfam" id="PF13561">
    <property type="entry name" value="adh_short_C2"/>
    <property type="match status" value="1"/>
</dbReference>
<dbReference type="PRINTS" id="PR00081">
    <property type="entry name" value="GDHRDH"/>
</dbReference>
<organism evidence="3 4">
    <name type="scientific">Chromobacterium sphagni</name>
    <dbReference type="NCBI Taxonomy" id="1903179"/>
    <lineage>
        <taxon>Bacteria</taxon>
        <taxon>Pseudomonadati</taxon>
        <taxon>Pseudomonadota</taxon>
        <taxon>Betaproteobacteria</taxon>
        <taxon>Neisseriales</taxon>
        <taxon>Chromobacteriaceae</taxon>
        <taxon>Chromobacterium</taxon>
    </lineage>
</organism>
<dbReference type="Proteomes" id="UP000180088">
    <property type="component" value="Unassembled WGS sequence"/>
</dbReference>
<evidence type="ECO:0000256" key="2">
    <source>
        <dbReference type="ARBA" id="ARBA00023002"/>
    </source>
</evidence>
<evidence type="ECO:0000313" key="4">
    <source>
        <dbReference type="Proteomes" id="UP000180088"/>
    </source>
</evidence>
<dbReference type="InterPro" id="IPR051122">
    <property type="entry name" value="SDR_DHRS6-like"/>
</dbReference>
<accession>A0A1S1X3K5</accession>
<evidence type="ECO:0000313" key="3">
    <source>
        <dbReference type="EMBL" id="OHX14067.1"/>
    </source>
</evidence>
<protein>
    <submittedName>
        <fullName evidence="3">Short chain dehydrogenase</fullName>
    </submittedName>
</protein>
<name>A0A1S1X3K5_9NEIS</name>
<dbReference type="AlphaFoldDB" id="A0A1S1X3K5"/>
<dbReference type="RefSeq" id="WP_071115913.1">
    <property type="nucleotide sequence ID" value="NZ_MKCS01000001.1"/>
</dbReference>
<dbReference type="InterPro" id="IPR036291">
    <property type="entry name" value="NAD(P)-bd_dom_sf"/>
</dbReference>
<reference evidence="3 4" key="1">
    <citation type="submission" date="2016-09" db="EMBL/GenBank/DDBJ databases">
        <title>Chromobacterium muskegensis sp. nov., an insecticidal bacterium isolated from Sphagnum bogs.</title>
        <authorList>
            <person name="Sparks M.E."/>
            <person name="Blackburn M.B."/>
            <person name="Gundersen-Rindal D.E."/>
            <person name="Mitchell A."/>
            <person name="Farrar R."/>
            <person name="Kuhar D."/>
        </authorList>
    </citation>
    <scope>NUCLEOTIDE SEQUENCE [LARGE SCALE GENOMIC DNA]</scope>
    <source>
        <strain evidence="3 4">37-2</strain>
    </source>
</reference>
<evidence type="ECO:0000256" key="1">
    <source>
        <dbReference type="ARBA" id="ARBA00006484"/>
    </source>
</evidence>
<comment type="caution">
    <text evidence="3">The sequence shown here is derived from an EMBL/GenBank/DDBJ whole genome shotgun (WGS) entry which is preliminary data.</text>
</comment>
<gene>
    <name evidence="3" type="ORF">BI347_11525</name>
</gene>
<dbReference type="SUPFAM" id="SSF51735">
    <property type="entry name" value="NAD(P)-binding Rossmann-fold domains"/>
    <property type="match status" value="1"/>
</dbReference>
<dbReference type="PANTHER" id="PTHR43477">
    <property type="entry name" value="DIHYDROANTICAPSIN 7-DEHYDROGENASE"/>
    <property type="match status" value="1"/>
</dbReference>
<dbReference type="OrthoDB" id="9787486at2"/>
<sequence>MKILIVGASGTLGRAVQQALSHHQILTAGRNSGDLRVDITDSASVRSMFEQAGRLDAIVSATGSLHFGPLLETTAANFRIGLEDKLLGQIDLALTGQHYLNDGGSITLTSGIVSQQPIRHGSNATAVNRALEGFAAAAALELTRGQRINVVSPNVLQESWEGYAPYFPGFEAVPAARAALAYVRSVEGIANGQTLTVW</sequence>
<dbReference type="GO" id="GO:0016491">
    <property type="term" value="F:oxidoreductase activity"/>
    <property type="evidence" value="ECO:0007669"/>
    <property type="project" value="UniProtKB-KW"/>
</dbReference>
<dbReference type="InterPro" id="IPR002347">
    <property type="entry name" value="SDR_fam"/>
</dbReference>
<dbReference type="CDD" id="cd11731">
    <property type="entry name" value="Lin1944_like_SDR_c"/>
    <property type="match status" value="1"/>
</dbReference>
<dbReference type="NCBIfam" id="NF005754">
    <property type="entry name" value="PRK07578.1"/>
    <property type="match status" value="1"/>
</dbReference>